<evidence type="ECO:0000313" key="1">
    <source>
        <dbReference type="EMBL" id="ERL56511.1"/>
    </source>
</evidence>
<proteinExistence type="predicted"/>
<reference evidence="1 2" key="1">
    <citation type="journal article" date="2013" name="Genome Announc.">
        <title>Draft Genome Sequence of Psychrobacter aquaticus Strain CMS 56T, Isolated from a Cyanobacterial Mat Sample Collected from Water Bodies in the McMurdo Dry Valley Region of Antarctica.</title>
        <authorList>
            <person name="Reddy G.S."/>
            <person name="Ara S."/>
            <person name="Singh A."/>
            <person name="Kumar Pinnaka A."/>
            <person name="Shivaji S."/>
        </authorList>
    </citation>
    <scope>NUCLEOTIDE SEQUENCE [LARGE SCALE GENOMIC DNA]</scope>
    <source>
        <strain evidence="1 2">CMS 56</strain>
    </source>
</reference>
<organism evidence="1 2">
    <name type="scientific">Psychrobacter aquaticus CMS 56</name>
    <dbReference type="NCBI Taxonomy" id="1354303"/>
    <lineage>
        <taxon>Bacteria</taxon>
        <taxon>Pseudomonadati</taxon>
        <taxon>Pseudomonadota</taxon>
        <taxon>Gammaproteobacteria</taxon>
        <taxon>Moraxellales</taxon>
        <taxon>Moraxellaceae</taxon>
        <taxon>Psychrobacter</taxon>
    </lineage>
</organism>
<gene>
    <name evidence="1" type="ORF">M917_0537</name>
</gene>
<name>U4T8Q4_9GAMM</name>
<accession>U4T8Q4</accession>
<dbReference type="AlphaFoldDB" id="U4T8Q4"/>
<dbReference type="Proteomes" id="UP000016761">
    <property type="component" value="Unassembled WGS sequence"/>
</dbReference>
<keyword evidence="2" id="KW-1185">Reference proteome</keyword>
<comment type="caution">
    <text evidence="1">The sequence shown here is derived from an EMBL/GenBank/DDBJ whole genome shotgun (WGS) entry which is preliminary data.</text>
</comment>
<dbReference type="PATRIC" id="fig|1354303.4.peg.528"/>
<dbReference type="EMBL" id="AUSW01000013">
    <property type="protein sequence ID" value="ERL56511.1"/>
    <property type="molecule type" value="Genomic_DNA"/>
</dbReference>
<evidence type="ECO:0000313" key="2">
    <source>
        <dbReference type="Proteomes" id="UP000016761"/>
    </source>
</evidence>
<protein>
    <submittedName>
        <fullName evidence="1">Uncharacterized protein</fullName>
    </submittedName>
</protein>
<sequence>MLQKTYPSLADSPYIGLTISIELKTRLNISIITKKHAVF</sequence>